<comment type="caution">
    <text evidence="1">The sequence shown here is derived from an EMBL/GenBank/DDBJ whole genome shotgun (WGS) entry which is preliminary data.</text>
</comment>
<evidence type="ECO:0000313" key="1">
    <source>
        <dbReference type="EMBL" id="GBP88321.1"/>
    </source>
</evidence>
<name>A0A4C1ZHK6_EUMVA</name>
<dbReference type="OrthoDB" id="7549893at2759"/>
<sequence>MAGGNRTFVGKQNVKLEPIVEAEKVLIPPLRIKLGSMKEFVKKLDETSEAFGAMLRLTWLQHENKLVRPVEYRNLTKHRCEVTAFAVAFRLASESSGDPWMMKRTIRSYSS</sequence>
<keyword evidence="2" id="KW-1185">Reference proteome</keyword>
<evidence type="ECO:0000313" key="2">
    <source>
        <dbReference type="Proteomes" id="UP000299102"/>
    </source>
</evidence>
<organism evidence="1 2">
    <name type="scientific">Eumeta variegata</name>
    <name type="common">Bagworm moth</name>
    <name type="synonym">Eumeta japonica</name>
    <dbReference type="NCBI Taxonomy" id="151549"/>
    <lineage>
        <taxon>Eukaryota</taxon>
        <taxon>Metazoa</taxon>
        <taxon>Ecdysozoa</taxon>
        <taxon>Arthropoda</taxon>
        <taxon>Hexapoda</taxon>
        <taxon>Insecta</taxon>
        <taxon>Pterygota</taxon>
        <taxon>Neoptera</taxon>
        <taxon>Endopterygota</taxon>
        <taxon>Lepidoptera</taxon>
        <taxon>Glossata</taxon>
        <taxon>Ditrysia</taxon>
        <taxon>Tineoidea</taxon>
        <taxon>Psychidae</taxon>
        <taxon>Oiketicinae</taxon>
        <taxon>Eumeta</taxon>
    </lineage>
</organism>
<dbReference type="EMBL" id="BGZK01001923">
    <property type="protein sequence ID" value="GBP88321.1"/>
    <property type="molecule type" value="Genomic_DNA"/>
</dbReference>
<protein>
    <submittedName>
        <fullName evidence="1">Uncharacterized protein</fullName>
    </submittedName>
</protein>
<accession>A0A4C1ZHK6</accession>
<dbReference type="AlphaFoldDB" id="A0A4C1ZHK6"/>
<gene>
    <name evidence="1" type="ORF">EVAR_43638_1</name>
</gene>
<reference evidence="1 2" key="1">
    <citation type="journal article" date="2019" name="Commun. Biol.">
        <title>The bagworm genome reveals a unique fibroin gene that provides high tensile strength.</title>
        <authorList>
            <person name="Kono N."/>
            <person name="Nakamura H."/>
            <person name="Ohtoshi R."/>
            <person name="Tomita M."/>
            <person name="Numata K."/>
            <person name="Arakawa K."/>
        </authorList>
    </citation>
    <scope>NUCLEOTIDE SEQUENCE [LARGE SCALE GENOMIC DNA]</scope>
</reference>
<dbReference type="Proteomes" id="UP000299102">
    <property type="component" value="Unassembled WGS sequence"/>
</dbReference>
<proteinExistence type="predicted"/>